<dbReference type="Proteomes" id="UP000532440">
    <property type="component" value="Unassembled WGS sequence"/>
</dbReference>
<name>A0A7W8HJK9_9BURK</name>
<gene>
    <name evidence="1" type="ORF">HNQ70_003292</name>
</gene>
<keyword evidence="2" id="KW-1185">Reference proteome</keyword>
<organism evidence="1 2">
    <name type="scientific">Quisquiliibacterium transsilvanicum</name>
    <dbReference type="NCBI Taxonomy" id="1549638"/>
    <lineage>
        <taxon>Bacteria</taxon>
        <taxon>Pseudomonadati</taxon>
        <taxon>Pseudomonadota</taxon>
        <taxon>Betaproteobacteria</taxon>
        <taxon>Burkholderiales</taxon>
        <taxon>Burkholderiaceae</taxon>
        <taxon>Quisquiliibacterium</taxon>
    </lineage>
</organism>
<dbReference type="EMBL" id="JACHGB010000006">
    <property type="protein sequence ID" value="MBB5273264.1"/>
    <property type="molecule type" value="Genomic_DNA"/>
</dbReference>
<protein>
    <submittedName>
        <fullName evidence="1">Uncharacterized protein</fullName>
    </submittedName>
</protein>
<proteinExistence type="predicted"/>
<accession>A0A7W8HJK9</accession>
<reference evidence="1 2" key="1">
    <citation type="submission" date="2020-08" db="EMBL/GenBank/DDBJ databases">
        <title>Genomic Encyclopedia of Type Strains, Phase IV (KMG-IV): sequencing the most valuable type-strain genomes for metagenomic binning, comparative biology and taxonomic classification.</title>
        <authorList>
            <person name="Goeker M."/>
        </authorList>
    </citation>
    <scope>NUCLEOTIDE SEQUENCE [LARGE SCALE GENOMIC DNA]</scope>
    <source>
        <strain evidence="1 2">DSM 29781</strain>
    </source>
</reference>
<dbReference type="AlphaFoldDB" id="A0A7W8HJK9"/>
<comment type="caution">
    <text evidence="1">The sequence shown here is derived from an EMBL/GenBank/DDBJ whole genome shotgun (WGS) entry which is preliminary data.</text>
</comment>
<evidence type="ECO:0000313" key="1">
    <source>
        <dbReference type="EMBL" id="MBB5273264.1"/>
    </source>
</evidence>
<sequence length="45" mass="4620">MPRDPRLAAATAPRPISISAVLPGSGTETSPWVSLATMRKLSSAA</sequence>
<evidence type="ECO:0000313" key="2">
    <source>
        <dbReference type="Proteomes" id="UP000532440"/>
    </source>
</evidence>